<feature type="domain" description="MYND-type" evidence="5">
    <location>
        <begin position="346"/>
        <end position="385"/>
    </location>
</feature>
<sequence>MLCNEANEFGKVVESGVLDAMESLDELRVKLKEHPVRFSRVNQEIAIYKQGAVIKKLIEQLFQEQDKLEALHDALFESLAEHFRSTNSGEVLHSIFNPDVLDPHKQAASILVFSRMATSKVVAQVFLSKEEVVERMMQIFSKKLGRVGPFSGYSREIMYTLQGIASFAQASKLFRQSMEANGMNLLPAVQILCSEYILPAEEDEIYASREAVARVIESLSFSIDSRRWMIDAGYIHVLAELFRTKRPGEKETKDVILRSAFSLLRLLESQECLKKMKECDVLSLLRPVSKVLELDDLPGVWSHIENKLSDDAGSKQKIHYVFTTRFWKGLKRADFAIRTVCSWKDCAAVESHSDTAFSKCGRCGVAPYCSKEHQKLHWPSHKKHSLSKGEKPLG</sequence>
<evidence type="ECO:0000256" key="4">
    <source>
        <dbReference type="PROSITE-ProRule" id="PRU00134"/>
    </source>
</evidence>
<organism evidence="6 7">
    <name type="scientific">Klebsormidium nitens</name>
    <name type="common">Green alga</name>
    <name type="synonym">Ulothrix nitens</name>
    <dbReference type="NCBI Taxonomy" id="105231"/>
    <lineage>
        <taxon>Eukaryota</taxon>
        <taxon>Viridiplantae</taxon>
        <taxon>Streptophyta</taxon>
        <taxon>Klebsormidiophyceae</taxon>
        <taxon>Klebsormidiales</taxon>
        <taxon>Klebsormidiaceae</taxon>
        <taxon>Klebsormidium</taxon>
    </lineage>
</organism>
<dbReference type="InterPro" id="IPR002893">
    <property type="entry name" value="Znf_MYND"/>
</dbReference>
<dbReference type="SUPFAM" id="SSF48371">
    <property type="entry name" value="ARM repeat"/>
    <property type="match status" value="1"/>
</dbReference>
<dbReference type="Gene3D" id="6.10.140.2220">
    <property type="match status" value="1"/>
</dbReference>
<protein>
    <recommendedName>
        <fullName evidence="5">MYND-type domain-containing protein</fullName>
    </recommendedName>
</protein>
<dbReference type="InterPro" id="IPR011989">
    <property type="entry name" value="ARM-like"/>
</dbReference>
<dbReference type="SUPFAM" id="SSF144232">
    <property type="entry name" value="HIT/MYND zinc finger-like"/>
    <property type="match status" value="1"/>
</dbReference>
<dbReference type="OrthoDB" id="265717at2759"/>
<dbReference type="Pfam" id="PF01753">
    <property type="entry name" value="zf-MYND"/>
    <property type="match status" value="1"/>
</dbReference>
<evidence type="ECO:0000313" key="7">
    <source>
        <dbReference type="Proteomes" id="UP000054558"/>
    </source>
</evidence>
<evidence type="ECO:0000256" key="3">
    <source>
        <dbReference type="ARBA" id="ARBA00022833"/>
    </source>
</evidence>
<evidence type="ECO:0000313" key="6">
    <source>
        <dbReference type="EMBL" id="GAQ92226.1"/>
    </source>
</evidence>
<keyword evidence="3" id="KW-0862">Zinc</keyword>
<evidence type="ECO:0000256" key="1">
    <source>
        <dbReference type="ARBA" id="ARBA00022723"/>
    </source>
</evidence>
<keyword evidence="7" id="KW-1185">Reference proteome</keyword>
<dbReference type="PROSITE" id="PS50865">
    <property type="entry name" value="ZF_MYND_2"/>
    <property type="match status" value="1"/>
</dbReference>
<dbReference type="GO" id="GO:0008270">
    <property type="term" value="F:zinc ion binding"/>
    <property type="evidence" value="ECO:0007669"/>
    <property type="project" value="UniProtKB-KW"/>
</dbReference>
<name>A0A1Y1ITT2_KLENI</name>
<dbReference type="EMBL" id="DF237899">
    <property type="protein sequence ID" value="GAQ92226.1"/>
    <property type="molecule type" value="Genomic_DNA"/>
</dbReference>
<accession>A0A1Y1ITT2</accession>
<keyword evidence="1" id="KW-0479">Metal-binding</keyword>
<dbReference type="AlphaFoldDB" id="A0A1Y1ITT2"/>
<dbReference type="Gene3D" id="1.25.10.10">
    <property type="entry name" value="Leucine-rich Repeat Variant"/>
    <property type="match status" value="1"/>
</dbReference>
<evidence type="ECO:0000256" key="2">
    <source>
        <dbReference type="ARBA" id="ARBA00022771"/>
    </source>
</evidence>
<keyword evidence="2 4" id="KW-0863">Zinc-finger</keyword>
<evidence type="ECO:0000259" key="5">
    <source>
        <dbReference type="PROSITE" id="PS50865"/>
    </source>
</evidence>
<gene>
    <name evidence="6" type="ORF">KFL_009500040</name>
</gene>
<proteinExistence type="predicted"/>
<dbReference type="InterPro" id="IPR016024">
    <property type="entry name" value="ARM-type_fold"/>
</dbReference>
<reference evidence="6 7" key="1">
    <citation type="journal article" date="2014" name="Nat. Commun.">
        <title>Klebsormidium flaccidum genome reveals primary factors for plant terrestrial adaptation.</title>
        <authorList>
            <person name="Hori K."/>
            <person name="Maruyama F."/>
            <person name="Fujisawa T."/>
            <person name="Togashi T."/>
            <person name="Yamamoto N."/>
            <person name="Seo M."/>
            <person name="Sato S."/>
            <person name="Yamada T."/>
            <person name="Mori H."/>
            <person name="Tajima N."/>
            <person name="Moriyama T."/>
            <person name="Ikeuchi M."/>
            <person name="Watanabe M."/>
            <person name="Wada H."/>
            <person name="Kobayashi K."/>
            <person name="Saito M."/>
            <person name="Masuda T."/>
            <person name="Sasaki-Sekimoto Y."/>
            <person name="Mashiguchi K."/>
            <person name="Awai K."/>
            <person name="Shimojima M."/>
            <person name="Masuda S."/>
            <person name="Iwai M."/>
            <person name="Nobusawa T."/>
            <person name="Narise T."/>
            <person name="Kondo S."/>
            <person name="Saito H."/>
            <person name="Sato R."/>
            <person name="Murakawa M."/>
            <person name="Ihara Y."/>
            <person name="Oshima-Yamada Y."/>
            <person name="Ohtaka K."/>
            <person name="Satoh M."/>
            <person name="Sonobe K."/>
            <person name="Ishii M."/>
            <person name="Ohtani R."/>
            <person name="Kanamori-Sato M."/>
            <person name="Honoki R."/>
            <person name="Miyazaki D."/>
            <person name="Mochizuki H."/>
            <person name="Umetsu J."/>
            <person name="Higashi K."/>
            <person name="Shibata D."/>
            <person name="Kamiya Y."/>
            <person name="Sato N."/>
            <person name="Nakamura Y."/>
            <person name="Tabata S."/>
            <person name="Ida S."/>
            <person name="Kurokawa K."/>
            <person name="Ohta H."/>
        </authorList>
    </citation>
    <scope>NUCLEOTIDE SEQUENCE [LARGE SCALE GENOMIC DNA]</scope>
    <source>
        <strain evidence="6 7">NIES-2285</strain>
    </source>
</reference>
<dbReference type="Proteomes" id="UP000054558">
    <property type="component" value="Unassembled WGS sequence"/>
</dbReference>